<feature type="transmembrane region" description="Helical" evidence="1">
    <location>
        <begin position="41"/>
        <end position="59"/>
    </location>
</feature>
<dbReference type="EMBL" id="JBHSHL010000051">
    <property type="protein sequence ID" value="MFC4805543.1"/>
    <property type="molecule type" value="Genomic_DNA"/>
</dbReference>
<keyword evidence="1" id="KW-1133">Transmembrane helix</keyword>
<gene>
    <name evidence="2" type="ORF">ACFO4R_10720</name>
</gene>
<keyword evidence="1" id="KW-0472">Membrane</keyword>
<dbReference type="InterPro" id="IPR010718">
    <property type="entry name" value="DUF1294"/>
</dbReference>
<protein>
    <submittedName>
        <fullName evidence="2">DUF1294 domain-containing protein</fullName>
    </submittedName>
</protein>
<dbReference type="Proteomes" id="UP001595916">
    <property type="component" value="Unassembled WGS sequence"/>
</dbReference>
<comment type="caution">
    <text evidence="2">The sequence shown here is derived from an EMBL/GenBank/DDBJ whole genome shotgun (WGS) entry which is preliminary data.</text>
</comment>
<reference evidence="3" key="1">
    <citation type="journal article" date="2019" name="Int. J. Syst. Evol. Microbiol.">
        <title>The Global Catalogue of Microorganisms (GCM) 10K type strain sequencing project: providing services to taxonomists for standard genome sequencing and annotation.</title>
        <authorList>
            <consortium name="The Broad Institute Genomics Platform"/>
            <consortium name="The Broad Institute Genome Sequencing Center for Infectious Disease"/>
            <person name="Wu L."/>
            <person name="Ma J."/>
        </authorList>
    </citation>
    <scope>NUCLEOTIDE SEQUENCE [LARGE SCALE GENOMIC DNA]</scope>
    <source>
        <strain evidence="3">CCUG 46385</strain>
    </source>
</reference>
<sequence length="89" mass="10543">MMNRAFFWYLLGINCLSFFLCGKDKEYAKRKQRRVAEKTFFLLSFYGGSIGMLAGMYLFRHKTKHKSFTIGIPLLLLLELGLLFFIKFR</sequence>
<dbReference type="RefSeq" id="WP_379789110.1">
    <property type="nucleotide sequence ID" value="NZ_JBHSHL010000051.1"/>
</dbReference>
<organism evidence="2 3">
    <name type="scientific">Filifactor villosus</name>
    <dbReference type="NCBI Taxonomy" id="29374"/>
    <lineage>
        <taxon>Bacteria</taxon>
        <taxon>Bacillati</taxon>
        <taxon>Bacillota</taxon>
        <taxon>Clostridia</taxon>
        <taxon>Peptostreptococcales</taxon>
        <taxon>Filifactoraceae</taxon>
        <taxon>Filifactor</taxon>
    </lineage>
</organism>
<keyword evidence="3" id="KW-1185">Reference proteome</keyword>
<proteinExistence type="predicted"/>
<evidence type="ECO:0000313" key="2">
    <source>
        <dbReference type="EMBL" id="MFC4805543.1"/>
    </source>
</evidence>
<dbReference type="Pfam" id="PF06961">
    <property type="entry name" value="DUF1294"/>
    <property type="match status" value="1"/>
</dbReference>
<feature type="transmembrane region" description="Helical" evidence="1">
    <location>
        <begin position="65"/>
        <end position="86"/>
    </location>
</feature>
<name>A0ABV9QMV3_9FIRM</name>
<feature type="transmembrane region" description="Helical" evidence="1">
    <location>
        <begin position="6"/>
        <end position="21"/>
    </location>
</feature>
<keyword evidence="1" id="KW-0812">Transmembrane</keyword>
<evidence type="ECO:0000313" key="3">
    <source>
        <dbReference type="Proteomes" id="UP001595916"/>
    </source>
</evidence>
<evidence type="ECO:0000256" key="1">
    <source>
        <dbReference type="SAM" id="Phobius"/>
    </source>
</evidence>
<accession>A0ABV9QMV3</accession>